<dbReference type="Gene3D" id="3.40.50.300">
    <property type="entry name" value="P-loop containing nucleotide triphosphate hydrolases"/>
    <property type="match status" value="1"/>
</dbReference>
<dbReference type="GO" id="GO:0005524">
    <property type="term" value="F:ATP binding"/>
    <property type="evidence" value="ECO:0007669"/>
    <property type="project" value="UniProtKB-KW"/>
</dbReference>
<dbReference type="InterPro" id="IPR002197">
    <property type="entry name" value="HTH_Fis"/>
</dbReference>
<evidence type="ECO:0000256" key="5">
    <source>
        <dbReference type="PROSITE-ProRule" id="PRU00169"/>
    </source>
</evidence>
<dbReference type="CDD" id="cd00009">
    <property type="entry name" value="AAA"/>
    <property type="match status" value="1"/>
</dbReference>
<dbReference type="InterPro" id="IPR011006">
    <property type="entry name" value="CheY-like_superfamily"/>
</dbReference>
<dbReference type="GO" id="GO:0043565">
    <property type="term" value="F:sequence-specific DNA binding"/>
    <property type="evidence" value="ECO:0007669"/>
    <property type="project" value="InterPro"/>
</dbReference>
<dbReference type="EMBL" id="JAPHEH010000001">
    <property type="protein sequence ID" value="MDG4475625.1"/>
    <property type="molecule type" value="Genomic_DNA"/>
</dbReference>
<dbReference type="FunFam" id="3.40.50.300:FF:000006">
    <property type="entry name" value="DNA-binding transcriptional regulator NtrC"/>
    <property type="match status" value="1"/>
</dbReference>
<dbReference type="AlphaFoldDB" id="A0A9X4RLR9"/>
<dbReference type="GO" id="GO:0006355">
    <property type="term" value="P:regulation of DNA-templated transcription"/>
    <property type="evidence" value="ECO:0007669"/>
    <property type="project" value="InterPro"/>
</dbReference>
<keyword evidence="3" id="KW-0805">Transcription regulation</keyword>
<dbReference type="SUPFAM" id="SSF52540">
    <property type="entry name" value="P-loop containing nucleoside triphosphate hydrolases"/>
    <property type="match status" value="1"/>
</dbReference>
<dbReference type="PANTHER" id="PTHR32071">
    <property type="entry name" value="TRANSCRIPTIONAL REGULATORY PROTEIN"/>
    <property type="match status" value="1"/>
</dbReference>
<dbReference type="Gene3D" id="1.10.10.60">
    <property type="entry name" value="Homeodomain-like"/>
    <property type="match status" value="1"/>
</dbReference>
<evidence type="ECO:0000256" key="3">
    <source>
        <dbReference type="ARBA" id="ARBA00023015"/>
    </source>
</evidence>
<evidence type="ECO:0000256" key="1">
    <source>
        <dbReference type="ARBA" id="ARBA00022741"/>
    </source>
</evidence>
<gene>
    <name evidence="8" type="ORF">OLX77_05550</name>
</gene>
<keyword evidence="5" id="KW-0597">Phosphoprotein</keyword>
<feature type="domain" description="Response regulatory" evidence="7">
    <location>
        <begin position="6"/>
        <end position="121"/>
    </location>
</feature>
<dbReference type="Pfam" id="PF00072">
    <property type="entry name" value="Response_reg"/>
    <property type="match status" value="1"/>
</dbReference>
<feature type="modified residue" description="4-aspartylphosphate" evidence="5">
    <location>
        <position position="55"/>
    </location>
</feature>
<evidence type="ECO:0000259" key="6">
    <source>
        <dbReference type="PROSITE" id="PS50045"/>
    </source>
</evidence>
<dbReference type="PROSITE" id="PS50045">
    <property type="entry name" value="SIGMA54_INTERACT_4"/>
    <property type="match status" value="1"/>
</dbReference>
<dbReference type="SUPFAM" id="SSF46689">
    <property type="entry name" value="Homeodomain-like"/>
    <property type="match status" value="1"/>
</dbReference>
<keyword evidence="9" id="KW-1185">Reference proteome</keyword>
<dbReference type="InterPro" id="IPR003593">
    <property type="entry name" value="AAA+_ATPase"/>
</dbReference>
<dbReference type="PRINTS" id="PR01590">
    <property type="entry name" value="HTHFIS"/>
</dbReference>
<reference evidence="8" key="1">
    <citation type="journal article" date="2022" name="bioRxiv">
        <title>Thiovibrio frasassiensisgen. nov., sp. nov., an autotrophic, elemental sulfur disproportionating bacterium isolated from sulfidic karst sediment, and proposal of Thiovibrionaceae fam. nov.</title>
        <authorList>
            <person name="Aronson H."/>
            <person name="Thomas C."/>
            <person name="Bhattacharyya M."/>
            <person name="Eckstein S."/>
            <person name="Jensen S."/>
            <person name="Barco R."/>
            <person name="Macalady J."/>
            <person name="Amend J."/>
        </authorList>
    </citation>
    <scope>NUCLEOTIDE SEQUENCE</scope>
    <source>
        <strain evidence="8">RS19-109</strain>
    </source>
</reference>
<proteinExistence type="predicted"/>
<dbReference type="CDD" id="cd00156">
    <property type="entry name" value="REC"/>
    <property type="match status" value="1"/>
</dbReference>
<dbReference type="Gene3D" id="3.40.50.2300">
    <property type="match status" value="1"/>
</dbReference>
<name>A0A9X4RLR9_9BACT</name>
<dbReference type="Pfam" id="PF25601">
    <property type="entry name" value="AAA_lid_14"/>
    <property type="match status" value="1"/>
</dbReference>
<evidence type="ECO:0000313" key="9">
    <source>
        <dbReference type="Proteomes" id="UP001154240"/>
    </source>
</evidence>
<dbReference type="Gene3D" id="1.10.8.60">
    <property type="match status" value="1"/>
</dbReference>
<dbReference type="InterPro" id="IPR025662">
    <property type="entry name" value="Sigma_54_int_dom_ATP-bd_1"/>
</dbReference>
<feature type="domain" description="Sigma-54 factor interaction" evidence="6">
    <location>
        <begin position="145"/>
        <end position="382"/>
    </location>
</feature>
<comment type="caution">
    <text evidence="8">The sequence shown here is derived from an EMBL/GenBank/DDBJ whole genome shotgun (WGS) entry which is preliminary data.</text>
</comment>
<dbReference type="PROSITE" id="PS00688">
    <property type="entry name" value="SIGMA54_INTERACT_3"/>
    <property type="match status" value="1"/>
</dbReference>
<dbReference type="GO" id="GO:0000160">
    <property type="term" value="P:phosphorelay signal transduction system"/>
    <property type="evidence" value="ECO:0007669"/>
    <property type="project" value="InterPro"/>
</dbReference>
<dbReference type="InterPro" id="IPR001789">
    <property type="entry name" value="Sig_transdc_resp-reg_receiver"/>
</dbReference>
<keyword evidence="2" id="KW-0067">ATP-binding</keyword>
<keyword evidence="1" id="KW-0547">Nucleotide-binding</keyword>
<dbReference type="PANTHER" id="PTHR32071:SF113">
    <property type="entry name" value="ALGINATE BIOSYNTHESIS TRANSCRIPTIONAL REGULATORY PROTEIN ALGB"/>
    <property type="match status" value="1"/>
</dbReference>
<sequence>MKIRGRIFAVDDDELIVSMLARGLKKEGYAVHFQTTPQDVVANIIAWQPDIVFLDVDLAEEMTGFDILAAIKKEGLEAEVVMLTADDSAESAIRAMKLGAIEYFTKPFNLDEIKIITGNIIDNIRRKAEIDYHRKNTCPYFEHGLVGESPCIMEIIRKAEKLVQARAETILVTGESGSGKEVLARHLHCRRQKEEGVGQGQSPFFAVNCTALPENLIESELFGHVKGAFTDARTDKKGIFELAGDGTLLLDEIGDMRLDLQAKLLRVLEERTVRRLGGSVDLPVQATVIVTTNKDLQAASEQGGFRKDLFFRLSAFALELPPLREREDDILLLARHFLRYFSSKYLKKGIKGFSVDAERAMLAYAWPGNVRELRNIIERCVVLEEMETITREHLLPNLAGWADAAAVASARIILPEEGLSLEGLEKDLIRQALERTGANQTKAAKLLGISYDTLRYQMKKFALV</sequence>
<reference evidence="8" key="2">
    <citation type="submission" date="2022-10" db="EMBL/GenBank/DDBJ databases">
        <authorList>
            <person name="Aronson H.S."/>
        </authorList>
    </citation>
    <scope>NUCLEOTIDE SEQUENCE</scope>
    <source>
        <strain evidence="8">RS19-109</strain>
    </source>
</reference>
<evidence type="ECO:0000313" key="8">
    <source>
        <dbReference type="EMBL" id="MDG4475625.1"/>
    </source>
</evidence>
<evidence type="ECO:0000256" key="4">
    <source>
        <dbReference type="ARBA" id="ARBA00023163"/>
    </source>
</evidence>
<accession>A0A9X4RLR9</accession>
<dbReference type="InterPro" id="IPR058031">
    <property type="entry name" value="AAA_lid_NorR"/>
</dbReference>
<dbReference type="PROSITE" id="PS00675">
    <property type="entry name" value="SIGMA54_INTERACT_1"/>
    <property type="match status" value="1"/>
</dbReference>
<dbReference type="SMART" id="SM00382">
    <property type="entry name" value="AAA"/>
    <property type="match status" value="1"/>
</dbReference>
<evidence type="ECO:0000259" key="7">
    <source>
        <dbReference type="PROSITE" id="PS50110"/>
    </source>
</evidence>
<dbReference type="Proteomes" id="UP001154240">
    <property type="component" value="Unassembled WGS sequence"/>
</dbReference>
<dbReference type="InterPro" id="IPR002078">
    <property type="entry name" value="Sigma_54_int"/>
</dbReference>
<dbReference type="SMART" id="SM00448">
    <property type="entry name" value="REC"/>
    <property type="match status" value="1"/>
</dbReference>
<dbReference type="RefSeq" id="WP_307632598.1">
    <property type="nucleotide sequence ID" value="NZ_JAPHEH010000001.1"/>
</dbReference>
<dbReference type="Pfam" id="PF00158">
    <property type="entry name" value="Sigma54_activat"/>
    <property type="match status" value="1"/>
</dbReference>
<evidence type="ECO:0000256" key="2">
    <source>
        <dbReference type="ARBA" id="ARBA00022840"/>
    </source>
</evidence>
<organism evidence="8 9">
    <name type="scientific">Thiovibrio frasassiensis</name>
    <dbReference type="NCBI Taxonomy" id="2984131"/>
    <lineage>
        <taxon>Bacteria</taxon>
        <taxon>Pseudomonadati</taxon>
        <taxon>Thermodesulfobacteriota</taxon>
        <taxon>Desulfobulbia</taxon>
        <taxon>Desulfobulbales</taxon>
        <taxon>Thiovibrionaceae</taxon>
        <taxon>Thiovibrio</taxon>
    </lineage>
</organism>
<dbReference type="InterPro" id="IPR027417">
    <property type="entry name" value="P-loop_NTPase"/>
</dbReference>
<dbReference type="PROSITE" id="PS50110">
    <property type="entry name" value="RESPONSE_REGULATORY"/>
    <property type="match status" value="1"/>
</dbReference>
<dbReference type="Pfam" id="PF02954">
    <property type="entry name" value="HTH_8"/>
    <property type="match status" value="1"/>
</dbReference>
<keyword evidence="4" id="KW-0804">Transcription</keyword>
<dbReference type="InterPro" id="IPR025944">
    <property type="entry name" value="Sigma_54_int_dom_CS"/>
</dbReference>
<dbReference type="SUPFAM" id="SSF52172">
    <property type="entry name" value="CheY-like"/>
    <property type="match status" value="1"/>
</dbReference>
<dbReference type="InterPro" id="IPR009057">
    <property type="entry name" value="Homeodomain-like_sf"/>
</dbReference>
<protein>
    <submittedName>
        <fullName evidence="8">Sigma-54 dependent transcriptional regulator</fullName>
    </submittedName>
</protein>